<reference evidence="24 25" key="1">
    <citation type="submission" date="2020-12" db="EMBL/GenBank/DDBJ databases">
        <title>Draft genome sequence of furan degrading bacterial strain FUR100.</title>
        <authorList>
            <person name="Woiski C."/>
        </authorList>
    </citation>
    <scope>NUCLEOTIDE SEQUENCE [LARGE SCALE GENOMIC DNA]</scope>
    <source>
        <strain evidence="24 25">FUR100</strain>
    </source>
</reference>
<evidence type="ECO:0000256" key="19">
    <source>
        <dbReference type="ARBA" id="ARBA00047588"/>
    </source>
</evidence>
<keyword evidence="8" id="KW-0276">Fatty acid metabolism</keyword>
<dbReference type="Pfam" id="PF03061">
    <property type="entry name" value="4HBT"/>
    <property type="match status" value="1"/>
</dbReference>
<evidence type="ECO:0000256" key="23">
    <source>
        <dbReference type="ARBA" id="ARBA00048180"/>
    </source>
</evidence>
<comment type="catalytic activity">
    <reaction evidence="23">
        <text>tetradecanoyl-CoA + H2O = tetradecanoate + CoA + H(+)</text>
        <dbReference type="Rhea" id="RHEA:40119"/>
        <dbReference type="ChEBI" id="CHEBI:15377"/>
        <dbReference type="ChEBI" id="CHEBI:15378"/>
        <dbReference type="ChEBI" id="CHEBI:30807"/>
        <dbReference type="ChEBI" id="CHEBI:57287"/>
        <dbReference type="ChEBI" id="CHEBI:57385"/>
    </reaction>
    <physiologicalReaction direction="left-to-right" evidence="23">
        <dbReference type="Rhea" id="RHEA:40120"/>
    </physiologicalReaction>
</comment>
<dbReference type="AlphaFoldDB" id="A0A0E4AFW5"/>
<evidence type="ECO:0000256" key="20">
    <source>
        <dbReference type="ARBA" id="ARBA00047734"/>
    </source>
</evidence>
<evidence type="ECO:0000256" key="7">
    <source>
        <dbReference type="ARBA" id="ARBA00022801"/>
    </source>
</evidence>
<proteinExistence type="inferred from homology"/>
<comment type="catalytic activity">
    <reaction evidence="19">
        <text>octanoyl-CoA + H2O = octanoate + CoA + H(+)</text>
        <dbReference type="Rhea" id="RHEA:30143"/>
        <dbReference type="ChEBI" id="CHEBI:15377"/>
        <dbReference type="ChEBI" id="CHEBI:15378"/>
        <dbReference type="ChEBI" id="CHEBI:25646"/>
        <dbReference type="ChEBI" id="CHEBI:57287"/>
        <dbReference type="ChEBI" id="CHEBI:57386"/>
    </reaction>
    <physiologicalReaction direction="left-to-right" evidence="19">
        <dbReference type="Rhea" id="RHEA:30144"/>
    </physiologicalReaction>
</comment>
<dbReference type="PANTHER" id="PTHR12418">
    <property type="entry name" value="ACYL-COENZYME A THIOESTERASE THEM4"/>
    <property type="match status" value="1"/>
</dbReference>
<evidence type="ECO:0000256" key="22">
    <source>
        <dbReference type="ARBA" id="ARBA00048074"/>
    </source>
</evidence>
<dbReference type="CDD" id="cd03443">
    <property type="entry name" value="PaaI_thioesterase"/>
    <property type="match status" value="1"/>
</dbReference>
<dbReference type="PANTHER" id="PTHR12418:SF19">
    <property type="entry name" value="ACYL-COENZYME A THIOESTERASE THEM4"/>
    <property type="match status" value="1"/>
</dbReference>
<evidence type="ECO:0000256" key="18">
    <source>
        <dbReference type="ARBA" id="ARBA00043210"/>
    </source>
</evidence>
<dbReference type="InterPro" id="IPR052365">
    <property type="entry name" value="THEM4/THEM5_acyl-CoA_thioest"/>
</dbReference>
<dbReference type="GO" id="GO:0006631">
    <property type="term" value="P:fatty acid metabolic process"/>
    <property type="evidence" value="ECO:0007669"/>
    <property type="project" value="UniProtKB-KW"/>
</dbReference>
<comment type="catalytic activity">
    <reaction evidence="21">
        <text>decanoyl-CoA + H2O = decanoate + CoA + H(+)</text>
        <dbReference type="Rhea" id="RHEA:40059"/>
        <dbReference type="ChEBI" id="CHEBI:15377"/>
        <dbReference type="ChEBI" id="CHEBI:15378"/>
        <dbReference type="ChEBI" id="CHEBI:27689"/>
        <dbReference type="ChEBI" id="CHEBI:57287"/>
        <dbReference type="ChEBI" id="CHEBI:61430"/>
    </reaction>
    <physiologicalReaction direction="left-to-right" evidence="21">
        <dbReference type="Rhea" id="RHEA:40060"/>
    </physiologicalReaction>
</comment>
<evidence type="ECO:0000256" key="2">
    <source>
        <dbReference type="ARBA" id="ARBA00004496"/>
    </source>
</evidence>
<dbReference type="RefSeq" id="WP_024487891.1">
    <property type="nucleotide sequence ID" value="NZ_BHXB01000002.1"/>
</dbReference>
<evidence type="ECO:0000256" key="6">
    <source>
        <dbReference type="ARBA" id="ARBA00022703"/>
    </source>
</evidence>
<keyword evidence="10" id="KW-0443">Lipid metabolism</keyword>
<evidence type="ECO:0000256" key="12">
    <source>
        <dbReference type="ARBA" id="ARBA00023273"/>
    </source>
</evidence>
<gene>
    <name evidence="24" type="ORF">I3517_13655</name>
</gene>
<dbReference type="EC" id="3.1.2.2" evidence="16"/>
<evidence type="ECO:0000256" key="5">
    <source>
        <dbReference type="ARBA" id="ARBA00022490"/>
    </source>
</evidence>
<evidence type="ECO:0000313" key="24">
    <source>
        <dbReference type="EMBL" id="MBH5143656.1"/>
    </source>
</evidence>
<comment type="subcellular location">
    <subcellularLocation>
        <location evidence="3">Cell projection</location>
        <location evidence="3">Ruffle membrane</location>
    </subcellularLocation>
    <subcellularLocation>
        <location evidence="2">Cytoplasm</location>
    </subcellularLocation>
    <subcellularLocation>
        <location evidence="1">Membrane</location>
        <topology evidence="1">Peripheral membrane protein</topology>
    </subcellularLocation>
</comment>
<keyword evidence="25" id="KW-1185">Reference proteome</keyword>
<evidence type="ECO:0000256" key="10">
    <source>
        <dbReference type="ARBA" id="ARBA00023098"/>
    </source>
</evidence>
<comment type="similarity">
    <text evidence="15">Belongs to the THEM4/THEM5 thioesterase family.</text>
</comment>
<dbReference type="GO" id="GO:0016787">
    <property type="term" value="F:hydrolase activity"/>
    <property type="evidence" value="ECO:0007669"/>
    <property type="project" value="UniProtKB-KW"/>
</dbReference>
<evidence type="ECO:0000256" key="16">
    <source>
        <dbReference type="ARBA" id="ARBA00038848"/>
    </source>
</evidence>
<evidence type="ECO:0000256" key="1">
    <source>
        <dbReference type="ARBA" id="ARBA00004170"/>
    </source>
</evidence>
<dbReference type="Proteomes" id="UP000627573">
    <property type="component" value="Unassembled WGS sequence"/>
</dbReference>
<evidence type="ECO:0000256" key="8">
    <source>
        <dbReference type="ARBA" id="ARBA00022832"/>
    </source>
</evidence>
<keyword evidence="11" id="KW-0472">Membrane</keyword>
<dbReference type="GO" id="GO:0016020">
    <property type="term" value="C:membrane"/>
    <property type="evidence" value="ECO:0007669"/>
    <property type="project" value="UniProtKB-SubCell"/>
</dbReference>
<keyword evidence="4" id="KW-1003">Cell membrane</keyword>
<comment type="caution">
    <text evidence="24">The sequence shown here is derived from an EMBL/GenBank/DDBJ whole genome shotgun (WGS) entry which is preliminary data.</text>
</comment>
<keyword evidence="6" id="KW-0053">Apoptosis</keyword>
<organism evidence="24 25">
    <name type="scientific">Rhodococcus erythropolis</name>
    <name type="common">Arthrobacter picolinophilus</name>
    <dbReference type="NCBI Taxonomy" id="1833"/>
    <lineage>
        <taxon>Bacteria</taxon>
        <taxon>Bacillati</taxon>
        <taxon>Actinomycetota</taxon>
        <taxon>Actinomycetes</taxon>
        <taxon>Mycobacteriales</taxon>
        <taxon>Nocardiaceae</taxon>
        <taxon>Rhodococcus</taxon>
        <taxon>Rhodococcus erythropolis group</taxon>
    </lineage>
</organism>
<keyword evidence="9" id="KW-0809">Transit peptide</keyword>
<comment type="catalytic activity">
    <reaction evidence="14">
        <text>(9Z)-octadecenoyl-CoA + H2O = (9Z)-octadecenoate + CoA + H(+)</text>
        <dbReference type="Rhea" id="RHEA:40139"/>
        <dbReference type="ChEBI" id="CHEBI:15377"/>
        <dbReference type="ChEBI" id="CHEBI:15378"/>
        <dbReference type="ChEBI" id="CHEBI:30823"/>
        <dbReference type="ChEBI" id="CHEBI:57287"/>
        <dbReference type="ChEBI" id="CHEBI:57387"/>
    </reaction>
    <physiologicalReaction direction="left-to-right" evidence="14">
        <dbReference type="Rhea" id="RHEA:40140"/>
    </physiologicalReaction>
</comment>
<evidence type="ECO:0000256" key="15">
    <source>
        <dbReference type="ARBA" id="ARBA00038456"/>
    </source>
</evidence>
<dbReference type="InterPro" id="IPR006683">
    <property type="entry name" value="Thioestr_dom"/>
</dbReference>
<evidence type="ECO:0000256" key="13">
    <source>
        <dbReference type="ARBA" id="ARBA00035852"/>
    </source>
</evidence>
<comment type="catalytic activity">
    <reaction evidence="22">
        <text>dodecanoyl-CoA + H2O = dodecanoate + CoA + H(+)</text>
        <dbReference type="Rhea" id="RHEA:30135"/>
        <dbReference type="ChEBI" id="CHEBI:15377"/>
        <dbReference type="ChEBI" id="CHEBI:15378"/>
        <dbReference type="ChEBI" id="CHEBI:18262"/>
        <dbReference type="ChEBI" id="CHEBI:57287"/>
        <dbReference type="ChEBI" id="CHEBI:57375"/>
    </reaction>
    <physiologicalReaction direction="left-to-right" evidence="22">
        <dbReference type="Rhea" id="RHEA:30136"/>
    </physiologicalReaction>
</comment>
<comment type="catalytic activity">
    <reaction evidence="13">
        <text>(5Z,8Z,11Z,14Z)-eicosatetraenoyl-CoA + H2O = (5Z,8Z,11Z,14Z)-eicosatetraenoate + CoA + H(+)</text>
        <dbReference type="Rhea" id="RHEA:40151"/>
        <dbReference type="ChEBI" id="CHEBI:15377"/>
        <dbReference type="ChEBI" id="CHEBI:15378"/>
        <dbReference type="ChEBI" id="CHEBI:32395"/>
        <dbReference type="ChEBI" id="CHEBI:57287"/>
        <dbReference type="ChEBI" id="CHEBI:57368"/>
    </reaction>
    <physiologicalReaction direction="left-to-right" evidence="13">
        <dbReference type="Rhea" id="RHEA:40152"/>
    </physiologicalReaction>
</comment>
<evidence type="ECO:0000256" key="9">
    <source>
        <dbReference type="ARBA" id="ARBA00022946"/>
    </source>
</evidence>
<comment type="catalytic activity">
    <reaction evidence="20">
        <text>hexadecanoyl-CoA + H2O = hexadecanoate + CoA + H(+)</text>
        <dbReference type="Rhea" id="RHEA:16645"/>
        <dbReference type="ChEBI" id="CHEBI:7896"/>
        <dbReference type="ChEBI" id="CHEBI:15377"/>
        <dbReference type="ChEBI" id="CHEBI:15378"/>
        <dbReference type="ChEBI" id="CHEBI:57287"/>
        <dbReference type="ChEBI" id="CHEBI:57379"/>
        <dbReference type="EC" id="3.1.2.2"/>
    </reaction>
    <physiologicalReaction direction="left-to-right" evidence="20">
        <dbReference type="Rhea" id="RHEA:16646"/>
    </physiologicalReaction>
</comment>
<name>A0A0E4AFW5_RHOER</name>
<evidence type="ECO:0000256" key="4">
    <source>
        <dbReference type="ARBA" id="ARBA00022475"/>
    </source>
</evidence>
<evidence type="ECO:0000313" key="25">
    <source>
        <dbReference type="Proteomes" id="UP000627573"/>
    </source>
</evidence>
<dbReference type="Gene3D" id="3.10.129.10">
    <property type="entry name" value="Hotdog Thioesterase"/>
    <property type="match status" value="1"/>
</dbReference>
<dbReference type="EMBL" id="JAECSB010000043">
    <property type="protein sequence ID" value="MBH5143656.1"/>
    <property type="molecule type" value="Genomic_DNA"/>
</dbReference>
<dbReference type="GO" id="GO:0005737">
    <property type="term" value="C:cytoplasm"/>
    <property type="evidence" value="ECO:0007669"/>
    <property type="project" value="UniProtKB-SubCell"/>
</dbReference>
<sequence length="184" mass="19856">MKRIPDEVSGSAGPAIENWARSFWSTTSESPDLPPHHPDCLGCGPENPHGHALSVQRDENGVVAHHVFDQRHVGAPGIAHGGAVATVLDDLFGFLLYTVGELAVTRRLELDYLAPVLLGTPYVLRAAVRSRDGRKLDLTATMDDAQGSSVATATALFVVVEVEHFMQSQARAQLRATDTNHTEE</sequence>
<protein>
    <recommendedName>
        <fullName evidence="17">Acyl-coenzyme A thioesterase THEM4</fullName>
        <ecNumber evidence="16">3.1.2.2</ecNumber>
    </recommendedName>
    <alternativeName>
        <fullName evidence="18">Thioesterase superfamily member 4</fullName>
    </alternativeName>
</protein>
<keyword evidence="5" id="KW-0963">Cytoplasm</keyword>
<evidence type="ECO:0000256" key="21">
    <source>
        <dbReference type="ARBA" id="ARBA00047969"/>
    </source>
</evidence>
<evidence type="ECO:0000256" key="3">
    <source>
        <dbReference type="ARBA" id="ARBA00004632"/>
    </source>
</evidence>
<keyword evidence="7" id="KW-0378">Hydrolase</keyword>
<accession>A0A0E4AFW5</accession>
<dbReference type="InterPro" id="IPR029069">
    <property type="entry name" value="HotDog_dom_sf"/>
</dbReference>
<evidence type="ECO:0000256" key="14">
    <source>
        <dbReference type="ARBA" id="ARBA00037002"/>
    </source>
</evidence>
<dbReference type="SUPFAM" id="SSF54637">
    <property type="entry name" value="Thioesterase/thiol ester dehydrase-isomerase"/>
    <property type="match status" value="1"/>
</dbReference>
<evidence type="ECO:0000256" key="17">
    <source>
        <dbReference type="ARBA" id="ARBA00040123"/>
    </source>
</evidence>
<evidence type="ECO:0000256" key="11">
    <source>
        <dbReference type="ARBA" id="ARBA00023136"/>
    </source>
</evidence>
<keyword evidence="12" id="KW-0966">Cell projection</keyword>
<dbReference type="KEGG" id="reb:XU06_30770"/>